<comment type="caution">
    <text evidence="3">The sequence shown here is derived from an EMBL/GenBank/DDBJ whole genome shotgun (WGS) entry which is preliminary data.</text>
</comment>
<dbReference type="OrthoDB" id="5770317at2"/>
<dbReference type="AlphaFoldDB" id="G2E8L0"/>
<dbReference type="RefSeq" id="WP_007043335.1">
    <property type="nucleotide sequence ID" value="NZ_AFWT01000090.1"/>
</dbReference>
<reference evidence="3 4" key="1">
    <citation type="submission" date="2011-06" db="EMBL/GenBank/DDBJ databases">
        <title>The draft genome of Thiorhodococcus drewsii AZ1.</title>
        <authorList>
            <consortium name="US DOE Joint Genome Institute (JGI-PGF)"/>
            <person name="Lucas S."/>
            <person name="Han J."/>
            <person name="Lapidus A."/>
            <person name="Cheng J.-F."/>
            <person name="Goodwin L."/>
            <person name="Pitluck S."/>
            <person name="Peters L."/>
            <person name="Land M.L."/>
            <person name="Hauser L."/>
            <person name="Vogl K."/>
            <person name="Liu Z."/>
            <person name="Imhoff J."/>
            <person name="Thiel V."/>
            <person name="Frigaard N.-U."/>
            <person name="Bryant D.A."/>
            <person name="Woyke T.J."/>
        </authorList>
    </citation>
    <scope>NUCLEOTIDE SEQUENCE [LARGE SCALE GENOMIC DNA]</scope>
    <source>
        <strain evidence="3 4">AZ1</strain>
    </source>
</reference>
<gene>
    <name evidence="3" type="ORF">ThidrDRAFT_4624</name>
</gene>
<organism evidence="3 4">
    <name type="scientific">Thiorhodococcus drewsii AZ1</name>
    <dbReference type="NCBI Taxonomy" id="765913"/>
    <lineage>
        <taxon>Bacteria</taxon>
        <taxon>Pseudomonadati</taxon>
        <taxon>Pseudomonadota</taxon>
        <taxon>Gammaproteobacteria</taxon>
        <taxon>Chromatiales</taxon>
        <taxon>Chromatiaceae</taxon>
        <taxon>Thiorhodococcus</taxon>
    </lineage>
</organism>
<evidence type="ECO:0000256" key="1">
    <source>
        <dbReference type="ARBA" id="ARBA00022649"/>
    </source>
</evidence>
<protein>
    <recommendedName>
        <fullName evidence="5">DUF1778 domain-containing protein</fullName>
    </recommendedName>
</protein>
<proteinExistence type="inferred from homology"/>
<keyword evidence="4" id="KW-1185">Reference proteome</keyword>
<dbReference type="SUPFAM" id="SSF47598">
    <property type="entry name" value="Ribbon-helix-helix"/>
    <property type="match status" value="1"/>
</dbReference>
<dbReference type="Proteomes" id="UP000004200">
    <property type="component" value="Unassembled WGS sequence"/>
</dbReference>
<dbReference type="EMBL" id="AFWT01000090">
    <property type="protein sequence ID" value="EGV27563.1"/>
    <property type="molecule type" value="Genomic_DNA"/>
</dbReference>
<dbReference type="PANTHER" id="PTHR35401">
    <property type="entry name" value="COPG FAMILY HELIX-TURN-HELIX PROTEIN-RELATED-RELATED"/>
    <property type="match status" value="1"/>
</dbReference>
<dbReference type="InterPro" id="IPR010985">
    <property type="entry name" value="Ribbon_hlx_hlx"/>
</dbReference>
<keyword evidence="1" id="KW-1277">Toxin-antitoxin system</keyword>
<evidence type="ECO:0000256" key="2">
    <source>
        <dbReference type="ARBA" id="ARBA00049988"/>
    </source>
</evidence>
<dbReference type="PANTHER" id="PTHR35401:SF2">
    <property type="entry name" value="ABC-TYPE TRANSPORT SYSTEM"/>
    <property type="match status" value="1"/>
</dbReference>
<name>G2E8L0_9GAMM</name>
<evidence type="ECO:0008006" key="5">
    <source>
        <dbReference type="Google" id="ProtNLM"/>
    </source>
</evidence>
<dbReference type="STRING" id="765913.ThidrDRAFT_4624"/>
<dbReference type="Pfam" id="PF08681">
    <property type="entry name" value="TacA1"/>
    <property type="match status" value="1"/>
</dbReference>
<evidence type="ECO:0000313" key="4">
    <source>
        <dbReference type="Proteomes" id="UP000004200"/>
    </source>
</evidence>
<sequence length="94" mass="10322">MPSVLERIDLRTSAETKALIARAAATAGMSVSAFLLSAAQERAKAVLSEVESLTLSPRDWEAFVTALDNLDQPRPKLAAAMERYRAWRSEQTDT</sequence>
<dbReference type="Gene3D" id="1.20.5.780">
    <property type="entry name" value="Single helix bin"/>
    <property type="match status" value="1"/>
</dbReference>
<dbReference type="GO" id="GO:0006355">
    <property type="term" value="P:regulation of DNA-templated transcription"/>
    <property type="evidence" value="ECO:0007669"/>
    <property type="project" value="InterPro"/>
</dbReference>
<accession>G2E8L0</accession>
<comment type="similarity">
    <text evidence="2">Belongs to the TacA antitoxin family.</text>
</comment>
<dbReference type="InterPro" id="IPR014795">
    <property type="entry name" value="TacA_1-like"/>
</dbReference>
<dbReference type="eggNOG" id="COG4453">
    <property type="taxonomic scope" value="Bacteria"/>
</dbReference>
<evidence type="ECO:0000313" key="3">
    <source>
        <dbReference type="EMBL" id="EGV27563.1"/>
    </source>
</evidence>